<organism evidence="11 12">
    <name type="scientific">Tuber melanosporum (strain Mel28)</name>
    <name type="common">Perigord black truffle</name>
    <dbReference type="NCBI Taxonomy" id="656061"/>
    <lineage>
        <taxon>Eukaryota</taxon>
        <taxon>Fungi</taxon>
        <taxon>Dikarya</taxon>
        <taxon>Ascomycota</taxon>
        <taxon>Pezizomycotina</taxon>
        <taxon>Pezizomycetes</taxon>
        <taxon>Pezizales</taxon>
        <taxon>Tuberaceae</taxon>
        <taxon>Tuber</taxon>
    </lineage>
</organism>
<keyword evidence="8" id="KW-0539">Nucleus</keyword>
<dbReference type="InterPro" id="IPR028389">
    <property type="entry name" value="POT1"/>
</dbReference>
<dbReference type="FunFam" id="2.40.50.140:FF:000303">
    <property type="entry name" value="Protection of telomeres protein 1"/>
    <property type="match status" value="1"/>
</dbReference>
<evidence type="ECO:0000313" key="12">
    <source>
        <dbReference type="Proteomes" id="UP000006911"/>
    </source>
</evidence>
<dbReference type="GO" id="GO:0000783">
    <property type="term" value="C:nuclear telomere cap complex"/>
    <property type="evidence" value="ECO:0007669"/>
    <property type="project" value="TreeGrafter"/>
</dbReference>
<dbReference type="Gene3D" id="2.40.50.140">
    <property type="entry name" value="Nucleic acid-binding proteins"/>
    <property type="match status" value="2"/>
</dbReference>
<dbReference type="CDD" id="cd04497">
    <property type="entry name" value="hPOT1_OB1_like"/>
    <property type="match status" value="1"/>
</dbReference>
<feature type="compositionally biased region" description="Basic residues" evidence="9">
    <location>
        <begin position="502"/>
        <end position="517"/>
    </location>
</feature>
<comment type="similarity">
    <text evidence="3">Belongs to the telombin family.</text>
</comment>
<dbReference type="GO" id="GO:0010521">
    <property type="term" value="F:telomerase inhibitor activity"/>
    <property type="evidence" value="ECO:0007669"/>
    <property type="project" value="TreeGrafter"/>
</dbReference>
<feature type="domain" description="Telomeric single stranded DNA binding POT1/Cdc13" evidence="10">
    <location>
        <begin position="10"/>
        <end position="148"/>
    </location>
</feature>
<dbReference type="EMBL" id="FN430351">
    <property type="protein sequence ID" value="CAZ85575.1"/>
    <property type="molecule type" value="Genomic_DNA"/>
</dbReference>
<dbReference type="AlphaFoldDB" id="D5GM32"/>
<name>D5GM32_TUBMM</name>
<dbReference type="GeneID" id="9187359"/>
<keyword evidence="12" id="KW-1185">Reference proteome</keyword>
<dbReference type="STRING" id="656061.D5GM32"/>
<evidence type="ECO:0000259" key="10">
    <source>
        <dbReference type="SMART" id="SM00976"/>
    </source>
</evidence>
<keyword evidence="7" id="KW-0238">DNA-binding</keyword>
<evidence type="ECO:0000256" key="6">
    <source>
        <dbReference type="ARBA" id="ARBA00022895"/>
    </source>
</evidence>
<keyword evidence="6" id="KW-0779">Telomere</keyword>
<evidence type="ECO:0000256" key="7">
    <source>
        <dbReference type="ARBA" id="ARBA00023125"/>
    </source>
</evidence>
<dbReference type="GO" id="GO:0032210">
    <property type="term" value="P:regulation of telomere maintenance via telomerase"/>
    <property type="evidence" value="ECO:0007669"/>
    <property type="project" value="TreeGrafter"/>
</dbReference>
<dbReference type="KEGG" id="tml:GSTUM_00010501001"/>
<sequence>MAGAPLPKGCVSIATAVDTKIGECCDLAGVVVDFRPPVATRGTDWMATITLCDRSRALPETSLTIRIFRPNMELLPEIKSDSDLILIRRVKVIKHDGRLLALSTFDTSWIISYLPTQKGIPSIASYPSSLKIKADELAYFQGLRVWWKSRRESFVSKGAAPGTCPSYQLGSSSQRRRSGLIRDMRIGSFYDLAGVVVKTFPGNGNYTVYLTDYTKNSMLHSYEWGGSRRIGAGGDDDDFDYTGRGRGLGNQDWPGPWGQYTLQVTLWDNHAVAANRLFYVGAHVSLQNVRAKRNGDGKLEGTLNGDRQFPDKVLVSLIKDMNDPRVKQIAIRCKEYTRRFEDDRLRYEKEMMEVNAHIRALKASQPITPISEIAEPQDLDGPFANRIYKIRCRVIDYLPQQLEDFAVLQTKHSGWTWRFALLVEGEDGATLRVIVEGPDAEYLLGRPAANLRTDRQELSALREKLFILWGNLREVKGRQLESRTPRKNAAFQSDTPPEAPCGRKRRRRRNTKQNQVAHKHLKYDELGRRLNADRETDDDECQDENEEHPILQLSGSIFDACLKEYGVLSVDGQWKRVHRLFGTRIL</sequence>
<reference evidence="11 12" key="1">
    <citation type="journal article" date="2010" name="Nature">
        <title>Perigord black truffle genome uncovers evolutionary origins and mechanisms of symbiosis.</title>
        <authorList>
            <person name="Martin F."/>
            <person name="Kohler A."/>
            <person name="Murat C."/>
            <person name="Balestrini R."/>
            <person name="Coutinho P.M."/>
            <person name="Jaillon O."/>
            <person name="Montanini B."/>
            <person name="Morin E."/>
            <person name="Noel B."/>
            <person name="Percudani R."/>
            <person name="Porcel B."/>
            <person name="Rubini A."/>
            <person name="Amicucci A."/>
            <person name="Amselem J."/>
            <person name="Anthouard V."/>
            <person name="Arcioni S."/>
            <person name="Artiguenave F."/>
            <person name="Aury J.M."/>
            <person name="Ballario P."/>
            <person name="Bolchi A."/>
            <person name="Brenna A."/>
            <person name="Brun A."/>
            <person name="Buee M."/>
            <person name="Cantarel B."/>
            <person name="Chevalier G."/>
            <person name="Couloux A."/>
            <person name="Da Silva C."/>
            <person name="Denoeud F."/>
            <person name="Duplessis S."/>
            <person name="Ghignone S."/>
            <person name="Hilselberger B."/>
            <person name="Iotti M."/>
            <person name="Marcais B."/>
            <person name="Mello A."/>
            <person name="Miranda M."/>
            <person name="Pacioni G."/>
            <person name="Quesneville H."/>
            <person name="Riccioni C."/>
            <person name="Ruotolo R."/>
            <person name="Splivallo R."/>
            <person name="Stocchi V."/>
            <person name="Tisserant E."/>
            <person name="Viscomi A.R."/>
            <person name="Zambonelli A."/>
            <person name="Zampieri E."/>
            <person name="Henrissat B."/>
            <person name="Lebrun M.H."/>
            <person name="Paolocci F."/>
            <person name="Bonfante P."/>
            <person name="Ottonello S."/>
            <person name="Wincker P."/>
        </authorList>
    </citation>
    <scope>NUCLEOTIDE SEQUENCE [LARGE SCALE GENOMIC DNA]</scope>
    <source>
        <strain evidence="11 12">Mel28</strain>
    </source>
</reference>
<evidence type="ECO:0000256" key="1">
    <source>
        <dbReference type="ARBA" id="ARBA00004123"/>
    </source>
</evidence>
<dbReference type="RefSeq" id="XP_002841384.1">
    <property type="nucleotide sequence ID" value="XM_002841338.1"/>
</dbReference>
<evidence type="ECO:0000256" key="8">
    <source>
        <dbReference type="ARBA" id="ARBA00023242"/>
    </source>
</evidence>
<dbReference type="eggNOG" id="KOG4757">
    <property type="taxonomic scope" value="Eukaryota"/>
</dbReference>
<protein>
    <recommendedName>
        <fullName evidence="4">Protection of telomeres protein 1</fullName>
    </recommendedName>
</protein>
<dbReference type="SMART" id="SM00976">
    <property type="entry name" value="Telo_bind"/>
    <property type="match status" value="1"/>
</dbReference>
<dbReference type="InterPro" id="IPR032042">
    <property type="entry name" value="POT1PC"/>
</dbReference>
<keyword evidence="5" id="KW-0158">Chromosome</keyword>
<dbReference type="GO" id="GO:0098505">
    <property type="term" value="F:G-rich strand telomeric DNA binding"/>
    <property type="evidence" value="ECO:0007669"/>
    <property type="project" value="TreeGrafter"/>
</dbReference>
<evidence type="ECO:0000256" key="5">
    <source>
        <dbReference type="ARBA" id="ARBA00022454"/>
    </source>
</evidence>
<comment type="subcellular location">
    <subcellularLocation>
        <location evidence="2">Chromosome</location>
        <location evidence="2">Telomere</location>
    </subcellularLocation>
    <subcellularLocation>
        <location evidence="1">Nucleus</location>
    </subcellularLocation>
</comment>
<evidence type="ECO:0000256" key="2">
    <source>
        <dbReference type="ARBA" id="ARBA00004574"/>
    </source>
</evidence>
<evidence type="ECO:0000256" key="4">
    <source>
        <dbReference type="ARBA" id="ARBA00015253"/>
    </source>
</evidence>
<accession>D5GM32</accession>
<dbReference type="HOGENOM" id="CLU_016663_1_0_1"/>
<dbReference type="InterPro" id="IPR012340">
    <property type="entry name" value="NA-bd_OB-fold"/>
</dbReference>
<dbReference type="GO" id="GO:0016233">
    <property type="term" value="P:telomere capping"/>
    <property type="evidence" value="ECO:0007669"/>
    <property type="project" value="TreeGrafter"/>
</dbReference>
<gene>
    <name evidence="11" type="ORF">GSTUM_00010501001</name>
</gene>
<dbReference type="Proteomes" id="UP000006911">
    <property type="component" value="Unassembled WGS sequence"/>
</dbReference>
<dbReference type="PANTHER" id="PTHR14513">
    <property type="entry name" value="PROTECTION OF TELOMERES 1"/>
    <property type="match status" value="1"/>
</dbReference>
<dbReference type="SUPFAM" id="SSF50249">
    <property type="entry name" value="Nucleic acid-binding proteins"/>
    <property type="match status" value="2"/>
</dbReference>
<dbReference type="PANTHER" id="PTHR14513:SF0">
    <property type="entry name" value="PROTECTION OF TELOMERES PROTEIN 1"/>
    <property type="match status" value="1"/>
</dbReference>
<evidence type="ECO:0000313" key="11">
    <source>
        <dbReference type="EMBL" id="CAZ85575.1"/>
    </source>
</evidence>
<dbReference type="OMA" id="WEPHASF"/>
<feature type="region of interest" description="Disordered" evidence="9">
    <location>
        <begin position="480"/>
        <end position="517"/>
    </location>
</feature>
<evidence type="ECO:0000256" key="9">
    <source>
        <dbReference type="SAM" id="MobiDB-lite"/>
    </source>
</evidence>
<proteinExistence type="inferred from homology"/>
<dbReference type="InterPro" id="IPR011564">
    <property type="entry name" value="Telomer_end-bd_POT1/Cdc13"/>
</dbReference>
<dbReference type="Pfam" id="PF02765">
    <property type="entry name" value="POT1"/>
    <property type="match status" value="1"/>
</dbReference>
<dbReference type="Pfam" id="PF16686">
    <property type="entry name" value="POT1PC"/>
    <property type="match status" value="1"/>
</dbReference>
<evidence type="ECO:0000256" key="3">
    <source>
        <dbReference type="ARBA" id="ARBA00008442"/>
    </source>
</evidence>
<dbReference type="InParanoid" id="D5GM32"/>